<gene>
    <name evidence="1" type="ORF">MYMAC_001491</name>
</gene>
<keyword evidence="2" id="KW-1185">Reference proteome</keyword>
<protein>
    <submittedName>
        <fullName evidence="1">Uncharacterized protein</fullName>
    </submittedName>
</protein>
<evidence type="ECO:0000313" key="2">
    <source>
        <dbReference type="Proteomes" id="UP000217343"/>
    </source>
</evidence>
<sequence>MTMLTVQTNPMKRSYRNSLWPQFDGASCSLVSFASKSLAGFDRLGGPPPVPC</sequence>
<dbReference type="KEGG" id="mmas:MYMAC_001491"/>
<name>A0A250JQE4_9BACT</name>
<dbReference type="Proteomes" id="UP000217343">
    <property type="component" value="Chromosome"/>
</dbReference>
<dbReference type="AlphaFoldDB" id="A0A250JQE4"/>
<organism evidence="1 2">
    <name type="scientific">Corallococcus macrosporus DSM 14697</name>
    <dbReference type="NCBI Taxonomy" id="1189310"/>
    <lineage>
        <taxon>Bacteria</taxon>
        <taxon>Pseudomonadati</taxon>
        <taxon>Myxococcota</taxon>
        <taxon>Myxococcia</taxon>
        <taxon>Myxococcales</taxon>
        <taxon>Cystobacterineae</taxon>
        <taxon>Myxococcaceae</taxon>
        <taxon>Corallococcus</taxon>
    </lineage>
</organism>
<evidence type="ECO:0000313" key="1">
    <source>
        <dbReference type="EMBL" id="ATB45903.1"/>
    </source>
</evidence>
<reference evidence="1 2" key="1">
    <citation type="submission" date="2017-06" db="EMBL/GenBank/DDBJ databases">
        <title>Sequencing and comparative analysis of myxobacterial genomes.</title>
        <authorList>
            <person name="Rupp O."/>
            <person name="Goesmann A."/>
            <person name="Sogaard-Andersen L."/>
        </authorList>
    </citation>
    <scope>NUCLEOTIDE SEQUENCE [LARGE SCALE GENOMIC DNA]</scope>
    <source>
        <strain evidence="1 2">DSM 14697</strain>
    </source>
</reference>
<accession>A0A250JQE4</accession>
<proteinExistence type="predicted"/>
<dbReference type="EMBL" id="CP022203">
    <property type="protein sequence ID" value="ATB45903.1"/>
    <property type="molecule type" value="Genomic_DNA"/>
</dbReference>